<evidence type="ECO:0000256" key="4">
    <source>
        <dbReference type="SAM" id="MobiDB-lite"/>
    </source>
</evidence>
<feature type="transmembrane region" description="Helical" evidence="5">
    <location>
        <begin position="351"/>
        <end position="369"/>
    </location>
</feature>
<dbReference type="AlphaFoldDB" id="A0A409WJZ1"/>
<evidence type="ECO:0000313" key="7">
    <source>
        <dbReference type="Proteomes" id="UP000283269"/>
    </source>
</evidence>
<reference evidence="6 7" key="1">
    <citation type="journal article" date="2018" name="Evol. Lett.">
        <title>Horizontal gene cluster transfer increased hallucinogenic mushroom diversity.</title>
        <authorList>
            <person name="Reynolds H.T."/>
            <person name="Vijayakumar V."/>
            <person name="Gluck-Thaler E."/>
            <person name="Korotkin H.B."/>
            <person name="Matheny P.B."/>
            <person name="Slot J.C."/>
        </authorList>
    </citation>
    <scope>NUCLEOTIDE SEQUENCE [LARGE SCALE GENOMIC DNA]</scope>
    <source>
        <strain evidence="6 7">2631</strain>
    </source>
</reference>
<feature type="transmembrane region" description="Helical" evidence="5">
    <location>
        <begin position="222"/>
        <end position="242"/>
    </location>
</feature>
<keyword evidence="7" id="KW-1185">Reference proteome</keyword>
<evidence type="ECO:0000313" key="6">
    <source>
        <dbReference type="EMBL" id="PPQ78812.1"/>
    </source>
</evidence>
<evidence type="ECO:0000256" key="2">
    <source>
        <dbReference type="ARBA" id="ARBA00022989"/>
    </source>
</evidence>
<dbReference type="PANTHER" id="PTHR28263">
    <property type="entry name" value="GOLGI TO ER TRAFFIC PROTEIN 2"/>
    <property type="match status" value="1"/>
</dbReference>
<evidence type="ECO:0000256" key="1">
    <source>
        <dbReference type="ARBA" id="ARBA00022692"/>
    </source>
</evidence>
<keyword evidence="1 5" id="KW-0812">Transmembrane</keyword>
<accession>A0A409WJZ1</accession>
<gene>
    <name evidence="6" type="ORF">CVT25_010681</name>
</gene>
<evidence type="ECO:0008006" key="8">
    <source>
        <dbReference type="Google" id="ProtNLM"/>
    </source>
</evidence>
<dbReference type="OrthoDB" id="5393181at2759"/>
<dbReference type="Proteomes" id="UP000283269">
    <property type="component" value="Unassembled WGS sequence"/>
</dbReference>
<feature type="region of interest" description="Disordered" evidence="4">
    <location>
        <begin position="51"/>
        <end position="110"/>
    </location>
</feature>
<proteinExistence type="predicted"/>
<dbReference type="PANTHER" id="PTHR28263:SF1">
    <property type="entry name" value="GOLGI TO ER TRAFFIC PROTEIN 2"/>
    <property type="match status" value="1"/>
</dbReference>
<protein>
    <recommendedName>
        <fullName evidence="8">Golgi to ER traffic protein 2</fullName>
    </recommendedName>
</protein>
<keyword evidence="3 5" id="KW-0472">Membrane</keyword>
<name>A0A409WJZ1_PSICY</name>
<keyword evidence="2 5" id="KW-1133">Transmembrane helix</keyword>
<dbReference type="GO" id="GO:0006890">
    <property type="term" value="P:retrograde vesicle-mediated transport, Golgi to endoplasmic reticulum"/>
    <property type="evidence" value="ECO:0007669"/>
    <property type="project" value="TreeGrafter"/>
</dbReference>
<dbReference type="InterPro" id="IPR028143">
    <property type="entry name" value="Get2/sif1"/>
</dbReference>
<sequence>MSTPEARAARKKAILSRGSDRLAKLTTSARGEDAPAYLHDGQSNIILHQSPGQVKDVSCSIDPPLAGLPPTTTRNFLGEESSDMPTPPSLSPSPSPQPARKGTTPSRNANANVNANIFEGLGGGATDPSVWLPEQQQQFMQALMNASTGGPSPFGDAPGIRGSDAPPMDNPFAALMGPLARNGGEGAAGGAEGLFPPFGPDMAGMFPGAVEQPKEKTKIQKAMPLLHLIAVWCLLAYFVLWAEPQAYKDAVGEDVGLSALSLWRRWSNLGQKNALLGDAMQAFKVQIVPFFWAFTTLQIALHSLRIFSGFDTVQPPTLLALALPHLPSPLPSLIINSLKYMQMGSLFLDDLSGLVVGVGFIIYFSGWFAQSQS</sequence>
<evidence type="ECO:0000256" key="3">
    <source>
        <dbReference type="ARBA" id="ARBA00023136"/>
    </source>
</evidence>
<feature type="compositionally biased region" description="Pro residues" evidence="4">
    <location>
        <begin position="85"/>
        <end position="97"/>
    </location>
</feature>
<dbReference type="InParanoid" id="A0A409WJZ1"/>
<evidence type="ECO:0000256" key="5">
    <source>
        <dbReference type="SAM" id="Phobius"/>
    </source>
</evidence>
<comment type="caution">
    <text evidence="6">The sequence shown here is derived from an EMBL/GenBank/DDBJ whole genome shotgun (WGS) entry which is preliminary data.</text>
</comment>
<dbReference type="EMBL" id="NHYD01003406">
    <property type="protein sequence ID" value="PPQ78812.1"/>
    <property type="molecule type" value="Genomic_DNA"/>
</dbReference>
<dbReference type="STRING" id="93625.A0A409WJZ1"/>
<organism evidence="6 7">
    <name type="scientific">Psilocybe cyanescens</name>
    <dbReference type="NCBI Taxonomy" id="93625"/>
    <lineage>
        <taxon>Eukaryota</taxon>
        <taxon>Fungi</taxon>
        <taxon>Dikarya</taxon>
        <taxon>Basidiomycota</taxon>
        <taxon>Agaricomycotina</taxon>
        <taxon>Agaricomycetes</taxon>
        <taxon>Agaricomycetidae</taxon>
        <taxon>Agaricales</taxon>
        <taxon>Agaricineae</taxon>
        <taxon>Strophariaceae</taxon>
        <taxon>Psilocybe</taxon>
    </lineage>
</organism>